<evidence type="ECO:0000313" key="1">
    <source>
        <dbReference type="EMBL" id="GAA3726265.1"/>
    </source>
</evidence>
<keyword evidence="2" id="KW-1185">Reference proteome</keyword>
<accession>A0ABP7EWA4</accession>
<dbReference type="Proteomes" id="UP001501367">
    <property type="component" value="Unassembled WGS sequence"/>
</dbReference>
<name>A0ABP7EWA4_9FLAO</name>
<evidence type="ECO:0000313" key="2">
    <source>
        <dbReference type="Proteomes" id="UP001501367"/>
    </source>
</evidence>
<comment type="caution">
    <text evidence="1">The sequence shown here is derived from an EMBL/GenBank/DDBJ whole genome shotgun (WGS) entry which is preliminary data.</text>
</comment>
<dbReference type="EMBL" id="BAABDT010000001">
    <property type="protein sequence ID" value="GAA3726265.1"/>
    <property type="molecule type" value="Genomic_DNA"/>
</dbReference>
<proteinExistence type="predicted"/>
<protein>
    <submittedName>
        <fullName evidence="1">Uncharacterized protein</fullName>
    </submittedName>
</protein>
<sequence length="52" mass="5821">MTTDRKTEGDKPEITAKPAKEIRIQASLKNEPFFVFGIGFSIKVIKSIIKPT</sequence>
<reference evidence="2" key="1">
    <citation type="journal article" date="2019" name="Int. J. Syst. Evol. Microbiol.">
        <title>The Global Catalogue of Microorganisms (GCM) 10K type strain sequencing project: providing services to taxonomists for standard genome sequencing and annotation.</title>
        <authorList>
            <consortium name="The Broad Institute Genomics Platform"/>
            <consortium name="The Broad Institute Genome Sequencing Center for Infectious Disease"/>
            <person name="Wu L."/>
            <person name="Ma J."/>
        </authorList>
    </citation>
    <scope>NUCLEOTIDE SEQUENCE [LARGE SCALE GENOMIC DNA]</scope>
    <source>
        <strain evidence="2">JCM 17336</strain>
    </source>
</reference>
<gene>
    <name evidence="1" type="ORF">GCM10022422_04590</name>
</gene>
<organism evidence="1 2">
    <name type="scientific">Flavobacterium ginsengisoli</name>
    <dbReference type="NCBI Taxonomy" id="871694"/>
    <lineage>
        <taxon>Bacteria</taxon>
        <taxon>Pseudomonadati</taxon>
        <taxon>Bacteroidota</taxon>
        <taxon>Flavobacteriia</taxon>
        <taxon>Flavobacteriales</taxon>
        <taxon>Flavobacteriaceae</taxon>
        <taxon>Flavobacterium</taxon>
    </lineage>
</organism>